<dbReference type="PANTHER" id="PTHR45527">
    <property type="entry name" value="NONRIBOSOMAL PEPTIDE SYNTHETASE"/>
    <property type="match status" value="1"/>
</dbReference>
<keyword evidence="2" id="KW-0596">Phosphopantetheine</keyword>
<dbReference type="GO" id="GO:0031177">
    <property type="term" value="F:phosphopantetheine binding"/>
    <property type="evidence" value="ECO:0007669"/>
    <property type="project" value="TreeGrafter"/>
</dbReference>
<dbReference type="InterPro" id="IPR036736">
    <property type="entry name" value="ACP-like_sf"/>
</dbReference>
<dbReference type="Gene3D" id="3.30.300.30">
    <property type="match status" value="1"/>
</dbReference>
<dbReference type="Gene3D" id="1.10.1200.10">
    <property type="entry name" value="ACP-like"/>
    <property type="match status" value="1"/>
</dbReference>
<dbReference type="InterPro" id="IPR006162">
    <property type="entry name" value="Ppantetheine_attach_site"/>
</dbReference>
<name>A0A418QK46_9BACT</name>
<dbReference type="PROSITE" id="PS00012">
    <property type="entry name" value="PHOSPHOPANTETHEINE"/>
    <property type="match status" value="1"/>
</dbReference>
<dbReference type="GO" id="GO:0044550">
    <property type="term" value="P:secondary metabolite biosynthetic process"/>
    <property type="evidence" value="ECO:0007669"/>
    <property type="project" value="TreeGrafter"/>
</dbReference>
<dbReference type="Gene3D" id="3.40.50.12780">
    <property type="entry name" value="N-terminal domain of ligase-like"/>
    <property type="match status" value="1"/>
</dbReference>
<dbReference type="InterPro" id="IPR045851">
    <property type="entry name" value="AMP-bd_C_sf"/>
</dbReference>
<dbReference type="Pfam" id="PF00550">
    <property type="entry name" value="PP-binding"/>
    <property type="match status" value="1"/>
</dbReference>
<dbReference type="Pfam" id="PF00975">
    <property type="entry name" value="Thioesterase"/>
    <property type="match status" value="1"/>
</dbReference>
<comment type="cofactor">
    <cofactor evidence="1">
        <name>pantetheine 4'-phosphate</name>
        <dbReference type="ChEBI" id="CHEBI:47942"/>
    </cofactor>
</comment>
<dbReference type="FunFam" id="1.10.1200.10:FF:000005">
    <property type="entry name" value="Nonribosomal peptide synthetase 1"/>
    <property type="match status" value="1"/>
</dbReference>
<protein>
    <submittedName>
        <fullName evidence="5">Amino acid adenylation domain-containing protein</fullName>
    </submittedName>
</protein>
<dbReference type="InterPro" id="IPR042099">
    <property type="entry name" value="ANL_N_sf"/>
</dbReference>
<dbReference type="PANTHER" id="PTHR45527:SF1">
    <property type="entry name" value="FATTY ACID SYNTHASE"/>
    <property type="match status" value="1"/>
</dbReference>
<accession>A0A418QK46</accession>
<dbReference type="PROSITE" id="PS50075">
    <property type="entry name" value="CARRIER"/>
    <property type="match status" value="1"/>
</dbReference>
<dbReference type="Proteomes" id="UP000284250">
    <property type="component" value="Unassembled WGS sequence"/>
</dbReference>
<evidence type="ECO:0000313" key="5">
    <source>
        <dbReference type="EMBL" id="RIY05508.1"/>
    </source>
</evidence>
<dbReference type="InterPro" id="IPR000873">
    <property type="entry name" value="AMP-dep_synth/lig_dom"/>
</dbReference>
<dbReference type="PROSITE" id="PS00455">
    <property type="entry name" value="AMP_BINDING"/>
    <property type="match status" value="1"/>
</dbReference>
<dbReference type="SUPFAM" id="SSF53474">
    <property type="entry name" value="alpha/beta-Hydrolases"/>
    <property type="match status" value="1"/>
</dbReference>
<organism evidence="5 6">
    <name type="scientific">Hymenobacter rubripertinctus</name>
    <dbReference type="NCBI Taxonomy" id="2029981"/>
    <lineage>
        <taxon>Bacteria</taxon>
        <taxon>Pseudomonadati</taxon>
        <taxon>Bacteroidota</taxon>
        <taxon>Cytophagia</taxon>
        <taxon>Cytophagales</taxon>
        <taxon>Hymenobacteraceae</taxon>
        <taxon>Hymenobacter</taxon>
    </lineage>
</organism>
<dbReference type="NCBIfam" id="TIGR01733">
    <property type="entry name" value="AA-adenyl-dom"/>
    <property type="match status" value="1"/>
</dbReference>
<sequence>MTVFDEQAGQYSEQNPVLVNHATDLAYVIYTSGSTGNPKGCMLQHSSVCNFLHSMKLAPGITEDDIVMAVTTISFDIAVTEIFLPLVNGAAVLLVEQEAQHDPYRLQAIINQQHPTIVQATPSLWNMLISSGWAGSAQLKALCGGEALSKELSSELLKRCGELWNMYGPTETTVWSLIQQITPQTGLITIGKPIANTQVYVLSASGELMPLGIIGEICIGGAGLARGYLNKEELTAENFVENPFIKGEKLYRTGDLGRWLPDGTIEYVGRKDYQVKVRGYRIELGEIESALNSYPAIVACVAVATPNASGEKDLVAYIVSGQPVAVADVRSWLAGRLPAYMVPGYFVQLPELPLTPNGKTDRSKLPAYHHHSAQPTIVHVPARNVAEEKMAAIWQSILGQENIGITDNFFELGGHSLKALRLLQAINSREPELGIRIQDIYNRPTIEALLQQKAESSRIIRLNRDTTSANNIYLIPPILGNSILYKQLADMLNGEYNCYGLQYSGLEQGEPLYSSVETAAQELSQQIIQHQQQDDFVLLAYSMGAPIAFEMVKILESKFNSIDLVLVDSQVNQQSVDKTAEPQEIQWLLDQYRAMLPGHDADEKRLHGFLANNYRILHKYQQQGRIKSPIWALEAQDTPFRTQMEEWSEYTAGGTTHNFLVGNHWQALSEANLPQLRQVLLALAPPKAQEQHVPE</sequence>
<comment type="caution">
    <text evidence="5">The sequence shown here is derived from an EMBL/GenBank/DDBJ whole genome shotgun (WGS) entry which is preliminary data.</text>
</comment>
<dbReference type="InterPro" id="IPR020802">
    <property type="entry name" value="TesA-like"/>
</dbReference>
<keyword evidence="6" id="KW-1185">Reference proteome</keyword>
<dbReference type="InterPro" id="IPR009081">
    <property type="entry name" value="PP-bd_ACP"/>
</dbReference>
<evidence type="ECO:0000256" key="2">
    <source>
        <dbReference type="ARBA" id="ARBA00022450"/>
    </source>
</evidence>
<dbReference type="InterPro" id="IPR010071">
    <property type="entry name" value="AA_adenyl_dom"/>
</dbReference>
<proteinExistence type="predicted"/>
<dbReference type="InterPro" id="IPR029058">
    <property type="entry name" value="AB_hydrolase_fold"/>
</dbReference>
<dbReference type="EMBL" id="QYCN01000054">
    <property type="protein sequence ID" value="RIY05508.1"/>
    <property type="molecule type" value="Genomic_DNA"/>
</dbReference>
<evidence type="ECO:0000256" key="1">
    <source>
        <dbReference type="ARBA" id="ARBA00001957"/>
    </source>
</evidence>
<dbReference type="SUPFAM" id="SSF47336">
    <property type="entry name" value="ACP-like"/>
    <property type="match status" value="1"/>
</dbReference>
<dbReference type="InterPro" id="IPR020845">
    <property type="entry name" value="AMP-binding_CS"/>
</dbReference>
<reference evidence="5 6" key="1">
    <citation type="submission" date="2019-01" db="EMBL/GenBank/DDBJ databases">
        <title>Hymenobacter humicola sp. nov., isolated from soils in Antarctica.</title>
        <authorList>
            <person name="Sedlacek I."/>
            <person name="Holochova P."/>
            <person name="Kralova S."/>
            <person name="Pantucek R."/>
            <person name="Stankova E."/>
            <person name="Vrbovska V."/>
            <person name="Kristofova L."/>
            <person name="Svec P."/>
            <person name="Busse H.-J."/>
        </authorList>
    </citation>
    <scope>NUCLEOTIDE SEQUENCE [LARGE SCALE GENOMIC DNA]</scope>
    <source>
        <strain evidence="5 6">CCM 8852</strain>
    </source>
</reference>
<dbReference type="InterPro" id="IPR025110">
    <property type="entry name" value="AMP-bd_C"/>
</dbReference>
<dbReference type="GO" id="GO:0005737">
    <property type="term" value="C:cytoplasm"/>
    <property type="evidence" value="ECO:0007669"/>
    <property type="project" value="TreeGrafter"/>
</dbReference>
<dbReference type="Gene3D" id="3.40.50.1820">
    <property type="entry name" value="alpha/beta hydrolase"/>
    <property type="match status" value="1"/>
</dbReference>
<dbReference type="Pfam" id="PF13193">
    <property type="entry name" value="AMP-binding_C"/>
    <property type="match status" value="1"/>
</dbReference>
<feature type="domain" description="Carrier" evidence="4">
    <location>
        <begin position="381"/>
        <end position="457"/>
    </location>
</feature>
<dbReference type="GO" id="GO:0043041">
    <property type="term" value="P:amino acid activation for nonribosomal peptide biosynthetic process"/>
    <property type="evidence" value="ECO:0007669"/>
    <property type="project" value="TreeGrafter"/>
</dbReference>
<gene>
    <name evidence="5" type="ORF">D0T11_20360</name>
</gene>
<dbReference type="FunFam" id="2.30.38.10:FF:000001">
    <property type="entry name" value="Non-ribosomal peptide synthetase PvdI"/>
    <property type="match status" value="1"/>
</dbReference>
<keyword evidence="3" id="KW-0597">Phosphoprotein</keyword>
<evidence type="ECO:0000259" key="4">
    <source>
        <dbReference type="PROSITE" id="PS50075"/>
    </source>
</evidence>
<dbReference type="SUPFAM" id="SSF56801">
    <property type="entry name" value="Acetyl-CoA synthetase-like"/>
    <property type="match status" value="1"/>
</dbReference>
<dbReference type="Pfam" id="PF00501">
    <property type="entry name" value="AMP-binding"/>
    <property type="match status" value="1"/>
</dbReference>
<dbReference type="AlphaFoldDB" id="A0A418QK46"/>
<dbReference type="SMART" id="SM00824">
    <property type="entry name" value="PKS_TE"/>
    <property type="match status" value="1"/>
</dbReference>
<dbReference type="InterPro" id="IPR001031">
    <property type="entry name" value="Thioesterase"/>
</dbReference>
<evidence type="ECO:0000313" key="6">
    <source>
        <dbReference type="Proteomes" id="UP000284250"/>
    </source>
</evidence>
<dbReference type="CDD" id="cd05930">
    <property type="entry name" value="A_NRPS"/>
    <property type="match status" value="1"/>
</dbReference>
<evidence type="ECO:0000256" key="3">
    <source>
        <dbReference type="ARBA" id="ARBA00022553"/>
    </source>
</evidence>